<dbReference type="EMBL" id="CAJPDS010000133">
    <property type="protein sequence ID" value="CAF9939570.1"/>
    <property type="molecule type" value="Genomic_DNA"/>
</dbReference>
<accession>A0A8H3J2L3</accession>
<protein>
    <submittedName>
        <fullName evidence="1">Uncharacterized protein</fullName>
    </submittedName>
</protein>
<evidence type="ECO:0000313" key="1">
    <source>
        <dbReference type="EMBL" id="CAF9939570.1"/>
    </source>
</evidence>
<reference evidence="1" key="1">
    <citation type="submission" date="2021-03" db="EMBL/GenBank/DDBJ databases">
        <authorList>
            <person name="Tagirdzhanova G."/>
        </authorList>
    </citation>
    <scope>NUCLEOTIDE SEQUENCE</scope>
</reference>
<organism evidence="1 2">
    <name type="scientific">Heterodermia speciosa</name>
    <dbReference type="NCBI Taxonomy" id="116794"/>
    <lineage>
        <taxon>Eukaryota</taxon>
        <taxon>Fungi</taxon>
        <taxon>Dikarya</taxon>
        <taxon>Ascomycota</taxon>
        <taxon>Pezizomycotina</taxon>
        <taxon>Lecanoromycetes</taxon>
        <taxon>OSLEUM clade</taxon>
        <taxon>Lecanoromycetidae</taxon>
        <taxon>Caliciales</taxon>
        <taxon>Physciaceae</taxon>
        <taxon>Heterodermia</taxon>
    </lineage>
</organism>
<comment type="caution">
    <text evidence="1">The sequence shown here is derived from an EMBL/GenBank/DDBJ whole genome shotgun (WGS) entry which is preliminary data.</text>
</comment>
<dbReference type="AlphaFoldDB" id="A0A8H3J2L3"/>
<gene>
    <name evidence="1" type="ORF">HETSPECPRED_001819</name>
</gene>
<keyword evidence="2" id="KW-1185">Reference proteome</keyword>
<evidence type="ECO:0000313" key="2">
    <source>
        <dbReference type="Proteomes" id="UP000664521"/>
    </source>
</evidence>
<proteinExistence type="predicted"/>
<name>A0A8H3J2L3_9LECA</name>
<dbReference type="Proteomes" id="UP000664521">
    <property type="component" value="Unassembled WGS sequence"/>
</dbReference>
<sequence length="218" mass="25541">MASLPSARKSFTTEELVPDTYSSYRARLDRFRSVDFNLVNLCVTLNASNFHFTVAQTRDVVLDFIPTIDGLRREELALLGAGCRVFTYQHLVESQAVATFRQSFLAKGRDVDLKDAAALFNFLLRYIRNFRKEGFRQWYAEKRQRREARGKRWKEITAEYWKDFRAMEAEMKEDCEKEAELLGLRLMGKDAWSARSSIVISRRNNNEWAMFAERLRPG</sequence>